<evidence type="ECO:0000256" key="7">
    <source>
        <dbReference type="ARBA" id="ARBA00023136"/>
    </source>
</evidence>
<dbReference type="GO" id="GO:0005886">
    <property type="term" value="C:plasma membrane"/>
    <property type="evidence" value="ECO:0007669"/>
    <property type="project" value="UniProtKB-SubCell"/>
</dbReference>
<comment type="similarity">
    <text evidence="2">Belongs to the binding-protein-dependent transport system permease family. CysTW subfamily.</text>
</comment>
<keyword evidence="6 8" id="KW-1133">Transmembrane helix</keyword>
<evidence type="ECO:0000256" key="3">
    <source>
        <dbReference type="ARBA" id="ARBA00022448"/>
    </source>
</evidence>
<comment type="subcellular location">
    <subcellularLocation>
        <location evidence="1 8">Cell membrane</location>
        <topology evidence="1 8">Multi-pass membrane protein</topology>
    </subcellularLocation>
</comment>
<dbReference type="PANTHER" id="PTHR43848">
    <property type="entry name" value="PUTRESCINE TRANSPORT SYSTEM PERMEASE PROTEIN POTI"/>
    <property type="match status" value="1"/>
</dbReference>
<feature type="transmembrane region" description="Helical" evidence="8">
    <location>
        <begin position="186"/>
        <end position="208"/>
    </location>
</feature>
<dbReference type="InterPro" id="IPR051789">
    <property type="entry name" value="Bact_Polyamine_Transport"/>
</dbReference>
<protein>
    <submittedName>
        <fullName evidence="10">Spermidine/putrescine transport system permease protein</fullName>
    </submittedName>
</protein>
<keyword evidence="3 8" id="KW-0813">Transport</keyword>
<evidence type="ECO:0000256" key="1">
    <source>
        <dbReference type="ARBA" id="ARBA00004651"/>
    </source>
</evidence>
<organism evidence="10 11">
    <name type="scientific">Acidiphilium rubrum</name>
    <dbReference type="NCBI Taxonomy" id="526"/>
    <lineage>
        <taxon>Bacteria</taxon>
        <taxon>Pseudomonadati</taxon>
        <taxon>Pseudomonadota</taxon>
        <taxon>Alphaproteobacteria</taxon>
        <taxon>Acetobacterales</taxon>
        <taxon>Acidocellaceae</taxon>
        <taxon>Acidiphilium</taxon>
    </lineage>
</organism>
<dbReference type="CDD" id="cd06261">
    <property type="entry name" value="TM_PBP2"/>
    <property type="match status" value="1"/>
</dbReference>
<keyword evidence="5 8" id="KW-0812">Transmembrane</keyword>
<dbReference type="EMBL" id="FTNE01000006">
    <property type="protein sequence ID" value="SIQ56804.1"/>
    <property type="molecule type" value="Genomic_DNA"/>
</dbReference>
<dbReference type="PANTHER" id="PTHR43848:SF2">
    <property type="entry name" value="PUTRESCINE TRANSPORT SYSTEM PERMEASE PROTEIN POTI"/>
    <property type="match status" value="1"/>
</dbReference>
<evidence type="ECO:0000256" key="5">
    <source>
        <dbReference type="ARBA" id="ARBA00022692"/>
    </source>
</evidence>
<comment type="caution">
    <text evidence="10">The sequence shown here is derived from an EMBL/GenBank/DDBJ whole genome shotgun (WGS) entry which is preliminary data.</text>
</comment>
<dbReference type="AlphaFoldDB" id="A0A8G2FLB8"/>
<dbReference type="OrthoDB" id="7268769at2"/>
<dbReference type="GO" id="GO:0055085">
    <property type="term" value="P:transmembrane transport"/>
    <property type="evidence" value="ECO:0007669"/>
    <property type="project" value="InterPro"/>
</dbReference>
<feature type="transmembrane region" description="Helical" evidence="8">
    <location>
        <begin position="12"/>
        <end position="37"/>
    </location>
</feature>
<evidence type="ECO:0000313" key="10">
    <source>
        <dbReference type="EMBL" id="SIQ56804.1"/>
    </source>
</evidence>
<feature type="transmembrane region" description="Helical" evidence="8">
    <location>
        <begin position="136"/>
        <end position="165"/>
    </location>
</feature>
<accession>A0A8G2FLB8</accession>
<dbReference type="Gene3D" id="1.10.3720.10">
    <property type="entry name" value="MetI-like"/>
    <property type="match status" value="1"/>
</dbReference>
<feature type="transmembrane region" description="Helical" evidence="8">
    <location>
        <begin position="244"/>
        <end position="265"/>
    </location>
</feature>
<keyword evidence="11" id="KW-1185">Reference proteome</keyword>
<evidence type="ECO:0000256" key="4">
    <source>
        <dbReference type="ARBA" id="ARBA00022475"/>
    </source>
</evidence>
<dbReference type="Pfam" id="PF00528">
    <property type="entry name" value="BPD_transp_1"/>
    <property type="match status" value="1"/>
</dbReference>
<gene>
    <name evidence="10" type="ORF">SAMN05421828_106103</name>
</gene>
<dbReference type="PROSITE" id="PS50928">
    <property type="entry name" value="ABC_TM1"/>
    <property type="match status" value="1"/>
</dbReference>
<feature type="domain" description="ABC transmembrane type-1" evidence="9">
    <location>
        <begin position="63"/>
        <end position="262"/>
    </location>
</feature>
<evidence type="ECO:0000256" key="2">
    <source>
        <dbReference type="ARBA" id="ARBA00007069"/>
    </source>
</evidence>
<feature type="transmembrane region" description="Helical" evidence="8">
    <location>
        <begin position="106"/>
        <end position="130"/>
    </location>
</feature>
<proteinExistence type="inferred from homology"/>
<keyword evidence="4" id="KW-1003">Cell membrane</keyword>
<name>A0A8G2FLB8_ACIRU</name>
<dbReference type="RefSeq" id="WP_029311316.1">
    <property type="nucleotide sequence ID" value="NZ_FTNE01000006.1"/>
</dbReference>
<feature type="transmembrane region" description="Helical" evidence="8">
    <location>
        <begin position="214"/>
        <end position="232"/>
    </location>
</feature>
<dbReference type="SUPFAM" id="SSF161098">
    <property type="entry name" value="MetI-like"/>
    <property type="match status" value="1"/>
</dbReference>
<dbReference type="InterPro" id="IPR000515">
    <property type="entry name" value="MetI-like"/>
</dbReference>
<keyword evidence="7 8" id="KW-0472">Membrane</keyword>
<sequence>MSQNLAPPIRRALLLTSLPVYGLLYAPLALIAVFSFAPAPGSTTAGLHWYNDLLHAPDVLAALRRSLTLALGSSILGTALGTLMGFGLSRFRSRARSGFAAALPSLIIYTPIIMPSLVFGISELIFFNLMHKATGLFAAGLLTMGIAHVTFQAPYVALVVFARMAGLDPNLFEASHDLYANGRQSFLYLTVPVIRPAIIGGFLLAFTLSIDDFTISYFTAGPGSTTLPIYIYSAVARKGISPDINALATLMIATVIGIGLLQYGFTRQKDRQTVPRTGD</sequence>
<feature type="transmembrane region" description="Helical" evidence="8">
    <location>
        <begin position="67"/>
        <end position="86"/>
    </location>
</feature>
<reference evidence="10 11" key="1">
    <citation type="submission" date="2017-01" db="EMBL/GenBank/DDBJ databases">
        <authorList>
            <person name="Varghese N."/>
            <person name="Submissions S."/>
        </authorList>
    </citation>
    <scope>NUCLEOTIDE SEQUENCE [LARGE SCALE GENOMIC DNA]</scope>
    <source>
        <strain evidence="10 11">ATCC 35905</strain>
    </source>
</reference>
<evidence type="ECO:0000259" key="9">
    <source>
        <dbReference type="PROSITE" id="PS50928"/>
    </source>
</evidence>
<evidence type="ECO:0000256" key="6">
    <source>
        <dbReference type="ARBA" id="ARBA00022989"/>
    </source>
</evidence>
<evidence type="ECO:0000256" key="8">
    <source>
        <dbReference type="RuleBase" id="RU363032"/>
    </source>
</evidence>
<dbReference type="Proteomes" id="UP000186308">
    <property type="component" value="Unassembled WGS sequence"/>
</dbReference>
<dbReference type="InterPro" id="IPR035906">
    <property type="entry name" value="MetI-like_sf"/>
</dbReference>
<evidence type="ECO:0000313" key="11">
    <source>
        <dbReference type="Proteomes" id="UP000186308"/>
    </source>
</evidence>